<keyword evidence="7" id="KW-1185">Reference proteome</keyword>
<evidence type="ECO:0000256" key="1">
    <source>
        <dbReference type="ARBA" id="ARBA00023015"/>
    </source>
</evidence>
<gene>
    <name evidence="6" type="ORF">DN051_42135</name>
</gene>
<dbReference type="InterPro" id="IPR023772">
    <property type="entry name" value="DNA-bd_HTH_TetR-type_CS"/>
</dbReference>
<dbReference type="GO" id="GO:0003700">
    <property type="term" value="F:DNA-binding transcription factor activity"/>
    <property type="evidence" value="ECO:0007669"/>
    <property type="project" value="TreeGrafter"/>
</dbReference>
<dbReference type="SUPFAM" id="SSF46689">
    <property type="entry name" value="Homeodomain-like"/>
    <property type="match status" value="1"/>
</dbReference>
<sequence>MSRAGTKGVSRADRERQIIDVAVEQFGTHGYTRVSVAAVARRAGISKPLIYSYFDSKDGLYLACVHHVGRLLVDSVAAAQIRSGSTDHALDTLSAIFGTVDRCRHAWSVLYDPALPSSGDPHDAAHHYRRQLSAIGAAGTARLLGAAGHDDPLDHDLLNHVWQHAVTAVMRWWYDHPEQSAAEMTDRCARLIGALGAR</sequence>
<name>A0A2Z4JF45_9ACTN</name>
<dbReference type="RefSeq" id="WP_112443055.1">
    <property type="nucleotide sequence ID" value="NZ_CP030074.1"/>
</dbReference>
<evidence type="ECO:0000256" key="2">
    <source>
        <dbReference type="ARBA" id="ARBA00023125"/>
    </source>
</evidence>
<dbReference type="Pfam" id="PF00440">
    <property type="entry name" value="TetR_N"/>
    <property type="match status" value="1"/>
</dbReference>
<dbReference type="PANTHER" id="PTHR30055:SF234">
    <property type="entry name" value="HTH-TYPE TRANSCRIPTIONAL REGULATOR BETI"/>
    <property type="match status" value="1"/>
</dbReference>
<accession>A0A2Z4JF45</accession>
<evidence type="ECO:0000256" key="3">
    <source>
        <dbReference type="ARBA" id="ARBA00023163"/>
    </source>
</evidence>
<evidence type="ECO:0000259" key="5">
    <source>
        <dbReference type="PROSITE" id="PS50977"/>
    </source>
</evidence>
<feature type="domain" description="HTH tetR-type" evidence="5">
    <location>
        <begin position="12"/>
        <end position="72"/>
    </location>
</feature>
<dbReference type="InterPro" id="IPR001647">
    <property type="entry name" value="HTH_TetR"/>
</dbReference>
<keyword evidence="1" id="KW-0805">Transcription regulation</keyword>
<proteinExistence type="predicted"/>
<keyword evidence="6" id="KW-0614">Plasmid</keyword>
<evidence type="ECO:0000313" key="6">
    <source>
        <dbReference type="EMBL" id="AWW43203.1"/>
    </source>
</evidence>
<dbReference type="PROSITE" id="PS01081">
    <property type="entry name" value="HTH_TETR_1"/>
    <property type="match status" value="1"/>
</dbReference>
<dbReference type="KEGG" id="scad:DN051_42135"/>
<keyword evidence="3" id="KW-0804">Transcription</keyword>
<dbReference type="PROSITE" id="PS50977">
    <property type="entry name" value="HTH_TETR_2"/>
    <property type="match status" value="1"/>
</dbReference>
<dbReference type="PANTHER" id="PTHR30055">
    <property type="entry name" value="HTH-TYPE TRANSCRIPTIONAL REGULATOR RUTR"/>
    <property type="match status" value="1"/>
</dbReference>
<keyword evidence="2 4" id="KW-0238">DNA-binding</keyword>
<dbReference type="PRINTS" id="PR00455">
    <property type="entry name" value="HTHTETR"/>
</dbReference>
<dbReference type="Gene3D" id="1.10.357.10">
    <property type="entry name" value="Tetracycline Repressor, domain 2"/>
    <property type="match status" value="1"/>
</dbReference>
<dbReference type="Proteomes" id="UP000249616">
    <property type="component" value="Plasmid unnamed1"/>
</dbReference>
<dbReference type="AlphaFoldDB" id="A0A2Z4JF45"/>
<dbReference type="GO" id="GO:0000976">
    <property type="term" value="F:transcription cis-regulatory region binding"/>
    <property type="evidence" value="ECO:0007669"/>
    <property type="project" value="TreeGrafter"/>
</dbReference>
<organism evidence="6 7">
    <name type="scientific">Streptomyces cadmiisoli</name>
    <dbReference type="NCBI Taxonomy" id="2184053"/>
    <lineage>
        <taxon>Bacteria</taxon>
        <taxon>Bacillati</taxon>
        <taxon>Actinomycetota</taxon>
        <taxon>Actinomycetes</taxon>
        <taxon>Kitasatosporales</taxon>
        <taxon>Streptomycetaceae</taxon>
        <taxon>Streptomyces</taxon>
        <taxon>Streptomyces aurantiacus group</taxon>
    </lineage>
</organism>
<dbReference type="EMBL" id="CP030074">
    <property type="protein sequence ID" value="AWW43203.1"/>
    <property type="molecule type" value="Genomic_DNA"/>
</dbReference>
<protein>
    <submittedName>
        <fullName evidence="6">TetR/AcrR family transcriptional regulator</fullName>
    </submittedName>
</protein>
<dbReference type="InterPro" id="IPR050109">
    <property type="entry name" value="HTH-type_TetR-like_transc_reg"/>
</dbReference>
<evidence type="ECO:0000256" key="4">
    <source>
        <dbReference type="PROSITE-ProRule" id="PRU00335"/>
    </source>
</evidence>
<geneLocation type="plasmid" evidence="6 7">
    <name>unnamed1</name>
</geneLocation>
<evidence type="ECO:0000313" key="7">
    <source>
        <dbReference type="Proteomes" id="UP000249616"/>
    </source>
</evidence>
<dbReference type="InterPro" id="IPR009057">
    <property type="entry name" value="Homeodomain-like_sf"/>
</dbReference>
<reference evidence="7" key="1">
    <citation type="submission" date="2018-06" db="EMBL/GenBank/DDBJ databases">
        <authorList>
            <person name="Li K."/>
        </authorList>
    </citation>
    <scope>NUCLEOTIDE SEQUENCE [LARGE SCALE GENOMIC DNA]</scope>
    <source>
        <strain evidence="7">ZFG47</strain>
        <plasmid evidence="7">unnamed1</plasmid>
    </source>
</reference>
<feature type="DNA-binding region" description="H-T-H motif" evidence="4">
    <location>
        <begin position="35"/>
        <end position="54"/>
    </location>
</feature>